<protein>
    <recommendedName>
        <fullName evidence="2">Ribonucleoside-diphosphate reductase subunit beta</fullName>
        <ecNumber evidence="2">1.17.4.1</ecNumber>
    </recommendedName>
</protein>
<accession>A0A077ASM1</accession>
<dbReference type="GO" id="GO:0046872">
    <property type="term" value="F:metal ion binding"/>
    <property type="evidence" value="ECO:0007669"/>
    <property type="project" value="UniProtKB-KW"/>
</dbReference>
<keyword evidence="2 4" id="KW-0479">Metal-binding</keyword>
<proteinExistence type="inferred from homology"/>
<dbReference type="PANTHER" id="PTHR23409">
    <property type="entry name" value="RIBONUCLEOSIDE-DIPHOSPHATE REDUCTASE SMALL CHAIN"/>
    <property type="match status" value="1"/>
</dbReference>
<evidence type="ECO:0000256" key="3">
    <source>
        <dbReference type="PIRSR" id="PIRSR000355-1"/>
    </source>
</evidence>
<dbReference type="GO" id="GO:0004748">
    <property type="term" value="F:ribonucleoside-diphosphate reductase activity, thioredoxin disulfide as acceptor"/>
    <property type="evidence" value="ECO:0007669"/>
    <property type="project" value="UniProtKB-EC"/>
</dbReference>
<feature type="binding site" evidence="4">
    <location>
        <position position="117"/>
    </location>
    <ligand>
        <name>Fe cation</name>
        <dbReference type="ChEBI" id="CHEBI:24875"/>
        <label>1</label>
    </ligand>
</feature>
<dbReference type="RefSeq" id="WP_038464330.1">
    <property type="nucleotide sequence ID" value="NZ_CP008941.1"/>
</dbReference>
<dbReference type="EMBL" id="CP008941">
    <property type="protein sequence ID" value="AIK96197.1"/>
    <property type="molecule type" value="Genomic_DNA"/>
</dbReference>
<organism evidence="6 7">
    <name type="scientific">Candidatus Odyssella acanthamoebae</name>
    <dbReference type="NCBI Taxonomy" id="91604"/>
    <lineage>
        <taxon>Bacteria</taxon>
        <taxon>Pseudomonadati</taxon>
        <taxon>Pseudomonadota</taxon>
        <taxon>Alphaproteobacteria</taxon>
        <taxon>Holosporales</taxon>
        <taxon>Candidatus Paracaedibacteraceae</taxon>
        <taxon>Candidatus Odyssella</taxon>
    </lineage>
</organism>
<keyword evidence="2" id="KW-0560">Oxidoreductase</keyword>
<dbReference type="UniPathway" id="UPA00326"/>
<dbReference type="InterPro" id="IPR012348">
    <property type="entry name" value="RNR-like"/>
</dbReference>
<evidence type="ECO:0000313" key="6">
    <source>
        <dbReference type="EMBL" id="AIK96197.1"/>
    </source>
</evidence>
<dbReference type="PANTHER" id="PTHR23409:SF18">
    <property type="entry name" value="RIBONUCLEOSIDE-DIPHOSPHATE REDUCTASE SUBUNIT M2"/>
    <property type="match status" value="1"/>
</dbReference>
<feature type="binding site" evidence="4">
    <location>
        <position position="177"/>
    </location>
    <ligand>
        <name>Fe cation</name>
        <dbReference type="ChEBI" id="CHEBI:24875"/>
        <label>2</label>
    </ligand>
</feature>
<feature type="binding site" evidence="4">
    <location>
        <position position="86"/>
    </location>
    <ligand>
        <name>Fe cation</name>
        <dbReference type="ChEBI" id="CHEBI:24875"/>
        <label>1</label>
    </ligand>
</feature>
<keyword evidence="2 4" id="KW-0408">Iron</keyword>
<evidence type="ECO:0000313" key="7">
    <source>
        <dbReference type="Proteomes" id="UP000028926"/>
    </source>
</evidence>
<dbReference type="OrthoDB" id="9766544at2"/>
<dbReference type="SUPFAM" id="SSF47240">
    <property type="entry name" value="Ferritin-like"/>
    <property type="match status" value="1"/>
</dbReference>
<dbReference type="EC" id="1.17.4.1" evidence="2"/>
<dbReference type="NCBIfam" id="NF007186">
    <property type="entry name" value="PRK09614.1-5"/>
    <property type="match status" value="1"/>
</dbReference>
<keyword evidence="5" id="KW-0472">Membrane</keyword>
<comment type="similarity">
    <text evidence="1 2">Belongs to the ribonucleoside diphosphate reductase small chain family.</text>
</comment>
<sequence>MKKDFSHIDPRALINAGKIGLLDSTGTYDINRYSWAYQAWKKQQQIHWLGEEIPLSEDLKDWTSDRLTPEERNLLTQIFRFFTQSDIEVSDNYFKRYIPIFQPLEIQMMMAAFTNMETVHIDAYALLLKTLGMPQTEFSAFRDYTAMTAKADYMQSFGTKTCADVARTLAMFGAFTEGLSLFASFAMLMNFPRFNKMKGMGQVVSWSVRDESLHCESMIKLYHEWAKETGSVTQSVKDDITDVAQTIIQLEDKFIELAFSLGDVDGMAMTDMKNYIRYICDWRLVQLQLPPLFGYFEHAGTGHKQLKGHPLPWLPLVLNGVEHANFFENRATEYSKAATQGEWHGDGGSWARFEKYKGRSME</sequence>
<gene>
    <name evidence="6" type="ORF">ID47_04715</name>
</gene>
<feature type="binding site" evidence="4">
    <location>
        <position position="214"/>
    </location>
    <ligand>
        <name>Fe cation</name>
        <dbReference type="ChEBI" id="CHEBI:24875"/>
        <label>2</label>
    </ligand>
</feature>
<feature type="active site" evidence="3">
    <location>
        <position position="124"/>
    </location>
</feature>
<dbReference type="InterPro" id="IPR000358">
    <property type="entry name" value="RNR_small_fam"/>
</dbReference>
<dbReference type="STRING" id="91604.ID47_04715"/>
<evidence type="ECO:0000256" key="1">
    <source>
        <dbReference type="ARBA" id="ARBA00009303"/>
    </source>
</evidence>
<comment type="catalytic activity">
    <reaction evidence="2">
        <text>a 2'-deoxyribonucleoside 5'-diphosphate + [thioredoxin]-disulfide + H2O = a ribonucleoside 5'-diphosphate + [thioredoxin]-dithiol</text>
        <dbReference type="Rhea" id="RHEA:23252"/>
        <dbReference type="Rhea" id="RHEA-COMP:10698"/>
        <dbReference type="Rhea" id="RHEA-COMP:10700"/>
        <dbReference type="ChEBI" id="CHEBI:15377"/>
        <dbReference type="ChEBI" id="CHEBI:29950"/>
        <dbReference type="ChEBI" id="CHEBI:50058"/>
        <dbReference type="ChEBI" id="CHEBI:57930"/>
        <dbReference type="ChEBI" id="CHEBI:73316"/>
        <dbReference type="EC" id="1.17.4.1"/>
    </reaction>
</comment>
<dbReference type="InterPro" id="IPR009078">
    <property type="entry name" value="Ferritin-like_SF"/>
</dbReference>
<dbReference type="Proteomes" id="UP000028926">
    <property type="component" value="Chromosome"/>
</dbReference>
<comment type="cofactor">
    <cofactor evidence="2 4">
        <name>Fe cation</name>
        <dbReference type="ChEBI" id="CHEBI:24875"/>
    </cofactor>
    <text evidence="2 4">Binds 2 iron ions per subunit.</text>
</comment>
<feature type="transmembrane region" description="Helical" evidence="5">
    <location>
        <begin position="169"/>
        <end position="191"/>
    </location>
</feature>
<evidence type="ECO:0000256" key="2">
    <source>
        <dbReference type="PIRNR" id="PIRNR000355"/>
    </source>
</evidence>
<dbReference type="AlphaFoldDB" id="A0A077ASM1"/>
<feature type="binding site" evidence="4">
    <location>
        <position position="117"/>
    </location>
    <ligand>
        <name>Fe cation</name>
        <dbReference type="ChEBI" id="CHEBI:24875"/>
        <label>2</label>
    </ligand>
</feature>
<name>A0A077ASM1_9PROT</name>
<feature type="binding site" evidence="4">
    <location>
        <position position="120"/>
    </location>
    <ligand>
        <name>Fe cation</name>
        <dbReference type="ChEBI" id="CHEBI:24875"/>
        <label>1</label>
    </ligand>
</feature>
<dbReference type="InterPro" id="IPR033909">
    <property type="entry name" value="RNR_small"/>
</dbReference>
<comment type="function">
    <text evidence="2">Provides the precursors necessary for DNA synthesis. Catalyzes the biosynthesis of deoxyribonucleotides from the corresponding ribonucleotides.</text>
</comment>
<dbReference type="KEGG" id="paca:ID47_04715"/>
<dbReference type="eggNOG" id="COG0208">
    <property type="taxonomic scope" value="Bacteria"/>
</dbReference>
<dbReference type="CDD" id="cd01049">
    <property type="entry name" value="RNRR2"/>
    <property type="match status" value="1"/>
</dbReference>
<keyword evidence="5" id="KW-0812">Transmembrane</keyword>
<feature type="binding site" evidence="4">
    <location>
        <position position="211"/>
    </location>
    <ligand>
        <name>Fe cation</name>
        <dbReference type="ChEBI" id="CHEBI:24875"/>
        <label>2</label>
    </ligand>
</feature>
<reference evidence="6 7" key="1">
    <citation type="submission" date="2014-07" db="EMBL/GenBank/DDBJ databases">
        <title>Comparative genomic insights into amoeba endosymbionts belonging to the families of Holosporaceae and Candidatus Midichloriaceae within Rickettsiales.</title>
        <authorList>
            <person name="Wang Z."/>
            <person name="Wu M."/>
        </authorList>
    </citation>
    <scope>NUCLEOTIDE SEQUENCE [LARGE SCALE GENOMIC DNA]</scope>
    <source>
        <strain evidence="6">PRA3</strain>
    </source>
</reference>
<keyword evidence="7" id="KW-1185">Reference proteome</keyword>
<dbReference type="GO" id="GO:0009263">
    <property type="term" value="P:deoxyribonucleotide biosynthetic process"/>
    <property type="evidence" value="ECO:0007669"/>
    <property type="project" value="UniProtKB-KW"/>
</dbReference>
<evidence type="ECO:0000256" key="5">
    <source>
        <dbReference type="SAM" id="Phobius"/>
    </source>
</evidence>
<dbReference type="Pfam" id="PF00268">
    <property type="entry name" value="Ribonuc_red_sm"/>
    <property type="match status" value="1"/>
</dbReference>
<dbReference type="PIRSF" id="PIRSF000355">
    <property type="entry name" value="NrdB"/>
    <property type="match status" value="1"/>
</dbReference>
<dbReference type="HOGENOM" id="CLU_035339_1_2_5"/>
<keyword evidence="5" id="KW-1133">Transmembrane helix</keyword>
<evidence type="ECO:0000256" key="4">
    <source>
        <dbReference type="PIRSR" id="PIRSR000355-2"/>
    </source>
</evidence>
<keyword evidence="2" id="KW-0215">Deoxyribonucleotide synthesis</keyword>
<dbReference type="Gene3D" id="1.10.620.20">
    <property type="entry name" value="Ribonucleotide Reductase, subunit A"/>
    <property type="match status" value="1"/>
</dbReference>